<dbReference type="CDD" id="cd00063">
    <property type="entry name" value="FN3"/>
    <property type="match status" value="1"/>
</dbReference>
<dbReference type="RefSeq" id="WP_013171768.1">
    <property type="nucleotide sequence ID" value="NC_014219.1"/>
</dbReference>
<dbReference type="SUPFAM" id="SSF49265">
    <property type="entry name" value="Fibronectin type III"/>
    <property type="match status" value="1"/>
</dbReference>
<keyword evidence="6" id="KW-1185">Reference proteome</keyword>
<dbReference type="InterPro" id="IPR051465">
    <property type="entry name" value="Cell_Envelope_Struct_Comp"/>
</dbReference>
<dbReference type="Pfam" id="PF00041">
    <property type="entry name" value="fn3"/>
    <property type="match status" value="1"/>
</dbReference>
<evidence type="ECO:0000259" key="3">
    <source>
        <dbReference type="PROSITE" id="PS50853"/>
    </source>
</evidence>
<reference evidence="5" key="1">
    <citation type="submission" date="2009-10" db="EMBL/GenBank/DDBJ databases">
        <title>Complete sequence of Bacillus selenitireducens MLS10.</title>
        <authorList>
            <consortium name="US DOE Joint Genome Institute"/>
            <person name="Lucas S."/>
            <person name="Copeland A."/>
            <person name="Lapidus A."/>
            <person name="Glavina del Rio T."/>
            <person name="Dalin E."/>
            <person name="Tice H."/>
            <person name="Bruce D."/>
            <person name="Goodwin L."/>
            <person name="Pitluck S."/>
            <person name="Sims D."/>
            <person name="Brettin T."/>
            <person name="Detter J.C."/>
            <person name="Han C."/>
            <person name="Larimer F."/>
            <person name="Land M."/>
            <person name="Hauser L."/>
            <person name="Kyrpides N."/>
            <person name="Ovchinnikova G."/>
            <person name="Stolz J."/>
        </authorList>
    </citation>
    <scope>NUCLEOTIDE SEQUENCE [LARGE SCALE GENOMIC DNA]</scope>
    <source>
        <strain evidence="5">MLS10</strain>
    </source>
</reference>
<organism evidence="5 6">
    <name type="scientific">Bacillus selenitireducens (strain ATCC 700615 / DSM 15326 / MLS10)</name>
    <dbReference type="NCBI Taxonomy" id="439292"/>
    <lineage>
        <taxon>Bacteria</taxon>
        <taxon>Bacillati</taxon>
        <taxon>Bacillota</taxon>
        <taxon>Bacilli</taxon>
        <taxon>Bacillales</taxon>
        <taxon>Bacillaceae</taxon>
        <taxon>Salisediminibacterium</taxon>
    </lineage>
</organism>
<sequence>MDNAEELYFNISNEEGEDASPPTVADVQVDTSETYYGERIAVSLVAEDDLSGVRSVSVFFRTPSDSRSESVRLNYDEETDRWKGYYTVPEYAASGKYPLDFISTADHAGNSIFYYPRDVDNADDLYFNIIASLPPLPDIDPVPGTFTLDNETWTSKTIDGDLYVGPESILSIDGDVQINGDVYVFGAIRSFGGLNVTGTMNVRSANFSAFSFSPVSQGSLNVISGSNHFGTLRATNARWDIPFRLDHESFEVKDGSLLVEGAMIPVGDLYINDQQVDFYRNGVFEETLTDIEGDELAFRIIDVFGNKRTFSEPLTYYGVPYWLEDSELEVTEVSDIEASLKWGTTVDPEETDSFRIYLNDTLVSDVGDDSHSYTLTGLEPMTEYDVQVVATSIYGKESKPLKVSFKTEPDEEMIKEWDRLIKTAEEAIGLLPERNQISRSDREQIKEARDAVDQALEADLTAADIEGLSLLSDAEERLVELDDMLEDVIRTIAGLKDITQLTPADAEDIHAARETVEKAKEAGIDSAEIANYDRLTAAEDLLEKLKDLLQAANTKINDLPELRELTLSDAEQIKNTREAVNEALSQGYDESDLENLIHLEEGEKRLIKLNELLEQAELRIGHLPDGEDLLPGHEEEIEAARKAVERAKEEGISPESISNLHILTQAEEVMKAFTEKLTVLQEALHSVPDLADVTADHAPLIADVQNQVDAIASEPVLEEEKKRLDHFLEVKERLQLLVTLEEMISALPPVDEISVKDDESLIDETVAEVNGVVDSGVRKESILSYDSLMTVEKRYADLKKAVFDAEAAISGLPAPDDLTLEHQNQLEEARNKTDQVKELSKYGLESVYHYAELAVLEERMAILKSLEHSPFRDVVSSNRFAEDIYYLTHREVISGFPDGSFHPDRTVTRAQAAIMIGRALGFDGEQRDNQFADVSTSMQASGFIQAAADVGIIQGFPDETFRPDDTVTRGQMAIFLARAFDLQDDGSSNITFTDMSSSMQAYHAVHAIYTKDITQGFPDGTYRPDEGVTRGQFSAFLTRALQ</sequence>
<dbReference type="eggNOG" id="COG3103">
    <property type="taxonomic scope" value="Bacteria"/>
</dbReference>
<name>D6XZG5_BACIE</name>
<dbReference type="PANTHER" id="PTHR43308:SF5">
    <property type="entry name" value="S-LAYER PROTEIN _ PEPTIDOGLYCAN ENDO-BETA-N-ACETYLGLUCOSAMINIDASE"/>
    <property type="match status" value="1"/>
</dbReference>
<keyword evidence="1" id="KW-0732">Signal</keyword>
<dbReference type="InterPro" id="IPR036116">
    <property type="entry name" value="FN3_sf"/>
</dbReference>
<evidence type="ECO:0000256" key="2">
    <source>
        <dbReference type="SAM" id="Coils"/>
    </source>
</evidence>
<dbReference type="HOGENOM" id="CLU_292351_0_0_9"/>
<dbReference type="Gene3D" id="2.60.40.10">
    <property type="entry name" value="Immunoglobulins"/>
    <property type="match status" value="1"/>
</dbReference>
<evidence type="ECO:0000256" key="1">
    <source>
        <dbReference type="ARBA" id="ARBA00022729"/>
    </source>
</evidence>
<dbReference type="InterPro" id="IPR003961">
    <property type="entry name" value="FN3_dom"/>
</dbReference>
<dbReference type="KEGG" id="bse:Bsel_0810"/>
<proteinExistence type="predicted"/>
<dbReference type="InterPro" id="IPR001119">
    <property type="entry name" value="SLH_dom"/>
</dbReference>
<evidence type="ECO:0000313" key="6">
    <source>
        <dbReference type="Proteomes" id="UP000000271"/>
    </source>
</evidence>
<dbReference type="PROSITE" id="PS51272">
    <property type="entry name" value="SLH"/>
    <property type="match status" value="3"/>
</dbReference>
<dbReference type="EMBL" id="CP001791">
    <property type="protein sequence ID" value="ADH98339.1"/>
    <property type="molecule type" value="Genomic_DNA"/>
</dbReference>
<dbReference type="OrthoDB" id="2744085at2"/>
<feature type="domain" description="SLH" evidence="4">
    <location>
        <begin position="991"/>
        <end position="1042"/>
    </location>
</feature>
<keyword evidence="2" id="KW-0175">Coiled coil</keyword>
<dbReference type="Proteomes" id="UP000000271">
    <property type="component" value="Chromosome"/>
</dbReference>
<dbReference type="STRING" id="439292.Bsel_0810"/>
<feature type="domain" description="Fibronectin type-III" evidence="3">
    <location>
        <begin position="324"/>
        <end position="410"/>
    </location>
</feature>
<evidence type="ECO:0000313" key="5">
    <source>
        <dbReference type="EMBL" id="ADH98339.1"/>
    </source>
</evidence>
<dbReference type="InterPro" id="IPR013783">
    <property type="entry name" value="Ig-like_fold"/>
</dbReference>
<protein>
    <submittedName>
        <fullName evidence="5">S-layer domain protein</fullName>
    </submittedName>
</protein>
<feature type="domain" description="SLH" evidence="4">
    <location>
        <begin position="867"/>
        <end position="926"/>
    </location>
</feature>
<feature type="domain" description="SLH" evidence="4">
    <location>
        <begin position="927"/>
        <end position="990"/>
    </location>
</feature>
<dbReference type="AlphaFoldDB" id="D6XZG5"/>
<gene>
    <name evidence="5" type="ordered locus">Bsel_0810</name>
</gene>
<feature type="coiled-coil region" evidence="2">
    <location>
        <begin position="599"/>
        <end position="683"/>
    </location>
</feature>
<dbReference type="Pfam" id="PF00395">
    <property type="entry name" value="SLH"/>
    <property type="match status" value="3"/>
</dbReference>
<dbReference type="PANTHER" id="PTHR43308">
    <property type="entry name" value="OUTER MEMBRANE PROTEIN ALPHA-RELATED"/>
    <property type="match status" value="1"/>
</dbReference>
<accession>D6XZG5</accession>
<dbReference type="PROSITE" id="PS50853">
    <property type="entry name" value="FN3"/>
    <property type="match status" value="1"/>
</dbReference>
<evidence type="ECO:0000259" key="4">
    <source>
        <dbReference type="PROSITE" id="PS51272"/>
    </source>
</evidence>